<sequence length="730" mass="81006">MTSTSPKLSSPADTDDHNGTDNHSFTQSSSENHLSTLNEEEITDTQNSTRDRSASSTSLPPTYDIAVHTPNQATSERLKRPPGTGSYTRFVHNRSRQSNAVRSNERELSTLDPTSDRVSTILVWQNLTVQAREDKKKEFFKRLKSYKNFVPKRKCLLNDTSGAITGGLWAVMGPSGSGKSTLLNTLACRLDVNTIVEGEMRLNGAPYDNAELKLIAGYVIQDDLLNGYLTVEETLMYTAKLRLPRDFTDKERKERVDDVMADLGLSHVNDVIVGTALKKGISGGERKRLCVGMQLLSRPQLLFLDEPTSGLDSVTALDLVKTFHALAHGKSQEKAVTIVCSIHQPQAKIFNLFDSLILLKAGSIMYQGPLRQVLEVYRLAGFPCPQHTNPADHILDVITPPHTDPILGTADISLERQAAIDEAILSHQPPIEIDLDMGVNKRIGQMNNIPPRPTWLTQVRILLRRTFREQLRQKRILIASIVQTIITAILVGTVFLRIGDNQKSIVRRESAVFFCAVNQGIFGALMVIDSFPVERELTLRERASGTYFASAYFAAKIATETLIQLPVPIVFSFIVYFLIGLQATAAKFFIFMLFMVLCSIAATSLALLVSAICKTTDMSVTVLPLALEISRLFGGFFLAPSRLPKYFAWLDALSYTKYAFVGAALNELSDLTLTCTFDERKSHKCIDNGEILIRERGYDYINIGGCIGALLGYIVICRLVAFLGVRFLKN</sequence>
<evidence type="ECO:0000313" key="12">
    <source>
        <dbReference type="EMBL" id="CAF0785113.1"/>
    </source>
</evidence>
<feature type="compositionally biased region" description="Polar residues" evidence="9">
    <location>
        <begin position="1"/>
        <end position="12"/>
    </location>
</feature>
<dbReference type="InterPro" id="IPR017871">
    <property type="entry name" value="ABC_transporter-like_CS"/>
</dbReference>
<accession>A0A813RS33</accession>
<feature type="transmembrane region" description="Helical" evidence="10">
    <location>
        <begin position="476"/>
        <end position="498"/>
    </location>
</feature>
<dbReference type="EMBL" id="CAJNOI010000015">
    <property type="protein sequence ID" value="CAF0810792.1"/>
    <property type="molecule type" value="Genomic_DNA"/>
</dbReference>
<dbReference type="InterPro" id="IPR027417">
    <property type="entry name" value="P-loop_NTPase"/>
</dbReference>
<dbReference type="Pfam" id="PF01061">
    <property type="entry name" value="ABC2_membrane"/>
    <property type="match status" value="1"/>
</dbReference>
<keyword evidence="3" id="KW-0813">Transport</keyword>
<dbReference type="PROSITE" id="PS50893">
    <property type="entry name" value="ABC_TRANSPORTER_2"/>
    <property type="match status" value="1"/>
</dbReference>
<feature type="compositionally biased region" description="Polar residues" evidence="9">
    <location>
        <begin position="21"/>
        <end position="37"/>
    </location>
</feature>
<dbReference type="GO" id="GO:0140359">
    <property type="term" value="F:ABC-type transporter activity"/>
    <property type="evidence" value="ECO:0007669"/>
    <property type="project" value="InterPro"/>
</dbReference>
<dbReference type="Gene3D" id="3.40.50.300">
    <property type="entry name" value="P-loop containing nucleotide triphosphate hydrolases"/>
    <property type="match status" value="1"/>
</dbReference>
<dbReference type="Pfam" id="PF19055">
    <property type="entry name" value="ABC2_membrane_7"/>
    <property type="match status" value="1"/>
</dbReference>
<feature type="transmembrane region" description="Helical" evidence="10">
    <location>
        <begin position="588"/>
        <end position="612"/>
    </location>
</feature>
<dbReference type="InterPro" id="IPR013525">
    <property type="entry name" value="ABC2_TM"/>
</dbReference>
<protein>
    <recommendedName>
        <fullName evidence="11">ABC transporter domain-containing protein</fullName>
    </recommendedName>
</protein>
<evidence type="ECO:0000256" key="10">
    <source>
        <dbReference type="SAM" id="Phobius"/>
    </source>
</evidence>
<comment type="similarity">
    <text evidence="2">Belongs to the ABC transporter superfamily. ABCG family. Eye pigment precursor importer (TC 3.A.1.204) subfamily.</text>
</comment>
<dbReference type="Proteomes" id="UP000663832">
    <property type="component" value="Unassembled WGS sequence"/>
</dbReference>
<keyword evidence="7 10" id="KW-1133">Transmembrane helix</keyword>
<gene>
    <name evidence="13" type="ORF">BJG266_LOCUS5723</name>
    <name evidence="12" type="ORF">QVE165_LOCUS3380</name>
</gene>
<dbReference type="SMART" id="SM00382">
    <property type="entry name" value="AAA"/>
    <property type="match status" value="1"/>
</dbReference>
<feature type="transmembrane region" description="Helical" evidence="10">
    <location>
        <begin position="700"/>
        <end position="725"/>
    </location>
</feature>
<name>A0A813RS33_9BILA</name>
<evidence type="ECO:0000313" key="13">
    <source>
        <dbReference type="EMBL" id="CAF0810792.1"/>
    </source>
</evidence>
<evidence type="ECO:0000256" key="3">
    <source>
        <dbReference type="ARBA" id="ARBA00022448"/>
    </source>
</evidence>
<dbReference type="OrthoDB" id="66620at2759"/>
<reference evidence="12" key="1">
    <citation type="submission" date="2021-02" db="EMBL/GenBank/DDBJ databases">
        <authorList>
            <person name="Nowell W R."/>
        </authorList>
    </citation>
    <scope>NUCLEOTIDE SEQUENCE</scope>
</reference>
<evidence type="ECO:0000313" key="14">
    <source>
        <dbReference type="Proteomes" id="UP000663832"/>
    </source>
</evidence>
<evidence type="ECO:0000256" key="4">
    <source>
        <dbReference type="ARBA" id="ARBA00022692"/>
    </source>
</evidence>
<keyword evidence="6" id="KW-0067">ATP-binding</keyword>
<dbReference type="Proteomes" id="UP000663877">
    <property type="component" value="Unassembled WGS sequence"/>
</dbReference>
<comment type="caution">
    <text evidence="12">The sequence shown here is derived from an EMBL/GenBank/DDBJ whole genome shotgun (WGS) entry which is preliminary data.</text>
</comment>
<organism evidence="12 14">
    <name type="scientific">Adineta steineri</name>
    <dbReference type="NCBI Taxonomy" id="433720"/>
    <lineage>
        <taxon>Eukaryota</taxon>
        <taxon>Metazoa</taxon>
        <taxon>Spiralia</taxon>
        <taxon>Gnathifera</taxon>
        <taxon>Rotifera</taxon>
        <taxon>Eurotatoria</taxon>
        <taxon>Bdelloidea</taxon>
        <taxon>Adinetida</taxon>
        <taxon>Adinetidae</taxon>
        <taxon>Adineta</taxon>
    </lineage>
</organism>
<keyword evidence="5" id="KW-0547">Nucleotide-binding</keyword>
<feature type="transmembrane region" description="Helical" evidence="10">
    <location>
        <begin position="510"/>
        <end position="528"/>
    </location>
</feature>
<evidence type="ECO:0000256" key="8">
    <source>
        <dbReference type="ARBA" id="ARBA00023136"/>
    </source>
</evidence>
<dbReference type="SUPFAM" id="SSF52540">
    <property type="entry name" value="P-loop containing nucleoside triphosphate hydrolases"/>
    <property type="match status" value="1"/>
</dbReference>
<evidence type="ECO:0000256" key="7">
    <source>
        <dbReference type="ARBA" id="ARBA00022989"/>
    </source>
</evidence>
<comment type="subcellular location">
    <subcellularLocation>
        <location evidence="1">Membrane</location>
        <topology evidence="1">Multi-pass membrane protein</topology>
    </subcellularLocation>
</comment>
<evidence type="ECO:0000256" key="1">
    <source>
        <dbReference type="ARBA" id="ARBA00004141"/>
    </source>
</evidence>
<keyword evidence="14" id="KW-1185">Reference proteome</keyword>
<feature type="transmembrane region" description="Helical" evidence="10">
    <location>
        <begin position="562"/>
        <end position="581"/>
    </location>
</feature>
<feature type="region of interest" description="Disordered" evidence="9">
    <location>
        <begin position="1"/>
        <end position="112"/>
    </location>
</feature>
<feature type="transmembrane region" description="Helical" evidence="10">
    <location>
        <begin position="618"/>
        <end position="639"/>
    </location>
</feature>
<evidence type="ECO:0000256" key="2">
    <source>
        <dbReference type="ARBA" id="ARBA00005814"/>
    </source>
</evidence>
<keyword evidence="4 10" id="KW-0812">Transmembrane</keyword>
<dbReference type="GO" id="GO:0005524">
    <property type="term" value="F:ATP binding"/>
    <property type="evidence" value="ECO:0007669"/>
    <property type="project" value="UniProtKB-KW"/>
</dbReference>
<dbReference type="PANTHER" id="PTHR48041:SF139">
    <property type="entry name" value="PROTEIN SCARLET"/>
    <property type="match status" value="1"/>
</dbReference>
<evidence type="ECO:0000256" key="6">
    <source>
        <dbReference type="ARBA" id="ARBA00022840"/>
    </source>
</evidence>
<evidence type="ECO:0000259" key="11">
    <source>
        <dbReference type="PROSITE" id="PS50893"/>
    </source>
</evidence>
<dbReference type="Pfam" id="PF00005">
    <property type="entry name" value="ABC_tran"/>
    <property type="match status" value="1"/>
</dbReference>
<dbReference type="EMBL" id="CAJNOM010000012">
    <property type="protein sequence ID" value="CAF0785113.1"/>
    <property type="molecule type" value="Genomic_DNA"/>
</dbReference>
<dbReference type="InterPro" id="IPR003593">
    <property type="entry name" value="AAA+_ATPase"/>
</dbReference>
<evidence type="ECO:0000256" key="9">
    <source>
        <dbReference type="SAM" id="MobiDB-lite"/>
    </source>
</evidence>
<dbReference type="GO" id="GO:0016020">
    <property type="term" value="C:membrane"/>
    <property type="evidence" value="ECO:0007669"/>
    <property type="project" value="UniProtKB-SubCell"/>
</dbReference>
<dbReference type="InterPro" id="IPR043926">
    <property type="entry name" value="ABCG_dom"/>
</dbReference>
<dbReference type="PROSITE" id="PS00211">
    <property type="entry name" value="ABC_TRANSPORTER_1"/>
    <property type="match status" value="1"/>
</dbReference>
<evidence type="ECO:0000256" key="5">
    <source>
        <dbReference type="ARBA" id="ARBA00022741"/>
    </source>
</evidence>
<proteinExistence type="inferred from homology"/>
<keyword evidence="8 10" id="KW-0472">Membrane</keyword>
<dbReference type="InterPro" id="IPR003439">
    <property type="entry name" value="ABC_transporter-like_ATP-bd"/>
</dbReference>
<dbReference type="GO" id="GO:0016887">
    <property type="term" value="F:ATP hydrolysis activity"/>
    <property type="evidence" value="ECO:0007669"/>
    <property type="project" value="InterPro"/>
</dbReference>
<dbReference type="AlphaFoldDB" id="A0A813RS33"/>
<feature type="compositionally biased region" description="Polar residues" evidence="9">
    <location>
        <begin position="44"/>
        <end position="60"/>
    </location>
</feature>
<feature type="domain" description="ABC transporter" evidence="11">
    <location>
        <begin position="141"/>
        <end position="386"/>
    </location>
</feature>
<dbReference type="PANTHER" id="PTHR48041">
    <property type="entry name" value="ABC TRANSPORTER G FAMILY MEMBER 28"/>
    <property type="match status" value="1"/>
</dbReference>
<dbReference type="InterPro" id="IPR050352">
    <property type="entry name" value="ABCG_transporters"/>
</dbReference>